<dbReference type="InterPro" id="IPR024970">
    <property type="entry name" value="Maelstrom"/>
</dbReference>
<accession>A0A6I9W1S6</accession>
<dbReference type="Gene3D" id="1.10.30.10">
    <property type="entry name" value="High mobility group box domain"/>
    <property type="match status" value="1"/>
</dbReference>
<dbReference type="SUPFAM" id="SSF47095">
    <property type="entry name" value="HMG-box"/>
    <property type="match status" value="1"/>
</dbReference>
<evidence type="ECO:0000256" key="9">
    <source>
        <dbReference type="ARBA" id="ARBA00023242"/>
    </source>
</evidence>
<evidence type="ECO:0000256" key="11">
    <source>
        <dbReference type="PROSITE-ProRule" id="PRU00267"/>
    </source>
</evidence>
<dbReference type="GO" id="GO:0034587">
    <property type="term" value="P:piRNA processing"/>
    <property type="evidence" value="ECO:0007669"/>
    <property type="project" value="TreeGrafter"/>
</dbReference>
<evidence type="ECO:0000256" key="3">
    <source>
        <dbReference type="ARBA" id="ARBA00007057"/>
    </source>
</evidence>
<dbReference type="Proteomes" id="UP000504615">
    <property type="component" value="Unplaced"/>
</dbReference>
<dbReference type="Pfam" id="PF09011">
    <property type="entry name" value="HMG_box_2"/>
    <property type="match status" value="1"/>
</dbReference>
<proteinExistence type="inferred from homology"/>
<evidence type="ECO:0000256" key="8">
    <source>
        <dbReference type="ARBA" id="ARBA00023158"/>
    </source>
</evidence>
<evidence type="ECO:0000256" key="4">
    <source>
        <dbReference type="ARBA" id="ARBA00022473"/>
    </source>
</evidence>
<dbReference type="GO" id="GO:0060964">
    <property type="term" value="P:regulation of miRNA-mediated gene silencing"/>
    <property type="evidence" value="ECO:0007669"/>
    <property type="project" value="InterPro"/>
</dbReference>
<dbReference type="KEGG" id="pbar:105423999"/>
<evidence type="ECO:0000256" key="7">
    <source>
        <dbReference type="ARBA" id="ARBA00023125"/>
    </source>
</evidence>
<evidence type="ECO:0000259" key="12">
    <source>
        <dbReference type="PROSITE" id="PS50118"/>
    </source>
</evidence>
<keyword evidence="6" id="KW-0221">Differentiation</keyword>
<organism evidence="13 14">
    <name type="scientific">Pogonomyrmex barbatus</name>
    <name type="common">red harvester ant</name>
    <dbReference type="NCBI Taxonomy" id="144034"/>
    <lineage>
        <taxon>Eukaryota</taxon>
        <taxon>Metazoa</taxon>
        <taxon>Ecdysozoa</taxon>
        <taxon>Arthropoda</taxon>
        <taxon>Hexapoda</taxon>
        <taxon>Insecta</taxon>
        <taxon>Pterygota</taxon>
        <taxon>Neoptera</taxon>
        <taxon>Endopterygota</taxon>
        <taxon>Hymenoptera</taxon>
        <taxon>Apocrita</taxon>
        <taxon>Aculeata</taxon>
        <taxon>Formicoidea</taxon>
        <taxon>Formicidae</taxon>
        <taxon>Myrmicinae</taxon>
        <taxon>Pogonomyrmex</taxon>
    </lineage>
</organism>
<comment type="subcellular location">
    <subcellularLocation>
        <location evidence="2">Cytoplasm</location>
    </subcellularLocation>
    <subcellularLocation>
        <location evidence="1">Nucleus</location>
    </subcellularLocation>
</comment>
<keyword evidence="4" id="KW-0217">Developmental protein</keyword>
<keyword evidence="7 11" id="KW-0238">DNA-binding</keyword>
<sequence>MPKNKSKNAFYFFMLDWKRRAEAQGRKFPNGLKDVQREPECNEEWQCLTKQEKGPYEAMAKNDKITSQISSKDKKTSYGESINMIEQKELEIMKFKKEMQENIKVIIKSAVNLNFLPKLKFCIVHVNYFFTKIVNNALEYFPAEYAFGVFSLENGIEEVHHAIVSTKIPLGYRREALETSANSHNIPVEYPGGETDFVVMYKKLVDFLDSRKLVDQYPYLYTTTTNMGAVQSLITKLSDAAQENKDQFKIYELESLFTHLANEAYKNRTDRDINCIPIYAGHIFTRYTYIFEKGFECHFHKYVDGGTEHCSKSVLQQWAWTLCDEFCEPLGVVMQPGVHKPKKSKTDISQVMTNLMSNLKVNDTHESATESKAILSMTGVSERHRLKVSSRTYQEEMRRRNESKPIQMIDYGKESANKPIDDPVNKLNKSVEEEDKCVPNYLNEKPLRPPNINKNIYALPVNDLSIDDEESFPPIGGRGVPIRSRLGARKLPLGKGESDLWTHR</sequence>
<feature type="domain" description="HMG box" evidence="12">
    <location>
        <begin position="3"/>
        <end position="75"/>
    </location>
</feature>
<dbReference type="InterPro" id="IPR036910">
    <property type="entry name" value="HMG_box_dom_sf"/>
</dbReference>
<dbReference type="PANTHER" id="PTHR21358:SF4">
    <property type="entry name" value="PROTEIN MAELSTROM HOMOLOG"/>
    <property type="match status" value="1"/>
</dbReference>
<keyword evidence="13" id="KW-1185">Reference proteome</keyword>
<keyword evidence="5" id="KW-0963">Cytoplasm</keyword>
<evidence type="ECO:0000313" key="14">
    <source>
        <dbReference type="RefSeq" id="XP_011632324.1"/>
    </source>
</evidence>
<evidence type="ECO:0000256" key="1">
    <source>
        <dbReference type="ARBA" id="ARBA00004123"/>
    </source>
</evidence>
<evidence type="ECO:0000313" key="13">
    <source>
        <dbReference type="Proteomes" id="UP000504615"/>
    </source>
</evidence>
<gene>
    <name evidence="14" type="primary">LOC105423999</name>
</gene>
<dbReference type="GeneID" id="105423999"/>
<dbReference type="GO" id="GO:0030154">
    <property type="term" value="P:cell differentiation"/>
    <property type="evidence" value="ECO:0007669"/>
    <property type="project" value="UniProtKB-KW"/>
</dbReference>
<dbReference type="GO" id="GO:0005634">
    <property type="term" value="C:nucleus"/>
    <property type="evidence" value="ECO:0007669"/>
    <property type="project" value="UniProtKB-SubCell"/>
</dbReference>
<keyword evidence="8" id="KW-0943">RNA-mediated gene silencing</keyword>
<evidence type="ECO:0000256" key="5">
    <source>
        <dbReference type="ARBA" id="ARBA00022490"/>
    </source>
</evidence>
<dbReference type="GO" id="GO:0043565">
    <property type="term" value="F:sequence-specific DNA binding"/>
    <property type="evidence" value="ECO:0007669"/>
    <property type="project" value="TreeGrafter"/>
</dbReference>
<dbReference type="Pfam" id="PF13017">
    <property type="entry name" value="Maelstrom"/>
    <property type="match status" value="1"/>
</dbReference>
<dbReference type="OrthoDB" id="24555at2759"/>
<dbReference type="RefSeq" id="XP_011632324.1">
    <property type="nucleotide sequence ID" value="XM_011634022.2"/>
</dbReference>
<dbReference type="InterPro" id="IPR009071">
    <property type="entry name" value="HMG_box_dom"/>
</dbReference>
<dbReference type="InterPro" id="IPR039259">
    <property type="entry name" value="Protein_maelstrom"/>
</dbReference>
<keyword evidence="9 11" id="KW-0539">Nucleus</keyword>
<dbReference type="GO" id="GO:0007140">
    <property type="term" value="P:male meiotic nuclear division"/>
    <property type="evidence" value="ECO:0007669"/>
    <property type="project" value="TreeGrafter"/>
</dbReference>
<dbReference type="GO" id="GO:0043186">
    <property type="term" value="C:P granule"/>
    <property type="evidence" value="ECO:0007669"/>
    <property type="project" value="TreeGrafter"/>
</dbReference>
<dbReference type="PROSITE" id="PS50118">
    <property type="entry name" value="HMG_BOX_2"/>
    <property type="match status" value="1"/>
</dbReference>
<protein>
    <submittedName>
        <fullName evidence="14">Protein maelstrom homolog isoform X1</fullName>
    </submittedName>
</protein>
<feature type="DNA-binding region" description="HMG box" evidence="11">
    <location>
        <begin position="3"/>
        <end position="75"/>
    </location>
</feature>
<comment type="similarity">
    <text evidence="3">Belongs to the maelstrom family.</text>
</comment>
<reference evidence="14" key="1">
    <citation type="submission" date="2025-08" db="UniProtKB">
        <authorList>
            <consortium name="RefSeq"/>
        </authorList>
    </citation>
    <scope>IDENTIFICATION</scope>
</reference>
<dbReference type="GO" id="GO:0045892">
    <property type="term" value="P:negative regulation of DNA-templated transcription"/>
    <property type="evidence" value="ECO:0007669"/>
    <property type="project" value="TreeGrafter"/>
</dbReference>
<name>A0A6I9W1S6_9HYME</name>
<dbReference type="PANTHER" id="PTHR21358">
    <property type="entry name" value="PROTEIN MAELSTROM HOMOLOG"/>
    <property type="match status" value="1"/>
</dbReference>
<dbReference type="CDD" id="cd21992">
    <property type="entry name" value="HMG-box_MAEL"/>
    <property type="match status" value="1"/>
</dbReference>
<keyword evidence="10" id="KW-0469">Meiosis</keyword>
<dbReference type="GO" id="GO:0007283">
    <property type="term" value="P:spermatogenesis"/>
    <property type="evidence" value="ECO:0007669"/>
    <property type="project" value="TreeGrafter"/>
</dbReference>
<dbReference type="AlphaFoldDB" id="A0A6I9W1S6"/>
<evidence type="ECO:0000256" key="2">
    <source>
        <dbReference type="ARBA" id="ARBA00004496"/>
    </source>
</evidence>
<evidence type="ECO:0000256" key="10">
    <source>
        <dbReference type="ARBA" id="ARBA00023254"/>
    </source>
</evidence>
<evidence type="ECO:0000256" key="6">
    <source>
        <dbReference type="ARBA" id="ARBA00022782"/>
    </source>
</evidence>